<dbReference type="Gene3D" id="2.130.10.10">
    <property type="entry name" value="YVTN repeat-like/Quinoprotein amine dehydrogenase"/>
    <property type="match status" value="2"/>
</dbReference>
<keyword evidence="3" id="KW-1185">Reference proteome</keyword>
<name>A0A2G8L122_STIJA</name>
<dbReference type="AlphaFoldDB" id="A0A2G8L122"/>
<dbReference type="Pfam" id="PF00400">
    <property type="entry name" value="WD40"/>
    <property type="match status" value="1"/>
</dbReference>
<feature type="repeat" description="WD" evidence="1">
    <location>
        <begin position="158"/>
        <end position="199"/>
    </location>
</feature>
<dbReference type="STRING" id="307972.A0A2G8L122"/>
<dbReference type="SMART" id="SM00320">
    <property type="entry name" value="WD40"/>
    <property type="match status" value="2"/>
</dbReference>
<organism evidence="2 3">
    <name type="scientific">Stichopus japonicus</name>
    <name type="common">Sea cucumber</name>
    <dbReference type="NCBI Taxonomy" id="307972"/>
    <lineage>
        <taxon>Eukaryota</taxon>
        <taxon>Metazoa</taxon>
        <taxon>Echinodermata</taxon>
        <taxon>Eleutherozoa</taxon>
        <taxon>Echinozoa</taxon>
        <taxon>Holothuroidea</taxon>
        <taxon>Aspidochirotacea</taxon>
        <taxon>Aspidochirotida</taxon>
        <taxon>Stichopodidae</taxon>
        <taxon>Apostichopus</taxon>
    </lineage>
</organism>
<evidence type="ECO:0000313" key="2">
    <source>
        <dbReference type="EMBL" id="PIK53959.1"/>
    </source>
</evidence>
<comment type="caution">
    <text evidence="2">The sequence shown here is derived from an EMBL/GenBank/DDBJ whole genome shotgun (WGS) entry which is preliminary data.</text>
</comment>
<dbReference type="EMBL" id="MRZV01000269">
    <property type="protein sequence ID" value="PIK53959.1"/>
    <property type="molecule type" value="Genomic_DNA"/>
</dbReference>
<dbReference type="SUPFAM" id="SSF50978">
    <property type="entry name" value="WD40 repeat-like"/>
    <property type="match status" value="1"/>
</dbReference>
<dbReference type="InterPro" id="IPR015943">
    <property type="entry name" value="WD40/YVTN_repeat-like_dom_sf"/>
</dbReference>
<gene>
    <name evidence="2" type="ORF">BSL78_09181</name>
</gene>
<dbReference type="InterPro" id="IPR001680">
    <property type="entry name" value="WD40_rpt"/>
</dbReference>
<dbReference type="InterPro" id="IPR036322">
    <property type="entry name" value="WD40_repeat_dom_sf"/>
</dbReference>
<dbReference type="InterPro" id="IPR045184">
    <property type="entry name" value="SMU1"/>
</dbReference>
<dbReference type="PANTHER" id="PTHR22848">
    <property type="entry name" value="WD40 REPEAT PROTEIN"/>
    <property type="match status" value="1"/>
</dbReference>
<dbReference type="PROSITE" id="PS50294">
    <property type="entry name" value="WD_REPEATS_REGION"/>
    <property type="match status" value="1"/>
</dbReference>
<evidence type="ECO:0000256" key="1">
    <source>
        <dbReference type="PROSITE-ProRule" id="PRU00221"/>
    </source>
</evidence>
<dbReference type="PROSITE" id="PS50082">
    <property type="entry name" value="WD_REPEATS_2"/>
    <property type="match status" value="1"/>
</dbReference>
<evidence type="ECO:0000313" key="3">
    <source>
        <dbReference type="Proteomes" id="UP000230750"/>
    </source>
</evidence>
<reference evidence="2 3" key="1">
    <citation type="journal article" date="2017" name="PLoS Biol.">
        <title>The sea cucumber genome provides insights into morphological evolution and visceral regeneration.</title>
        <authorList>
            <person name="Zhang X."/>
            <person name="Sun L."/>
            <person name="Yuan J."/>
            <person name="Sun Y."/>
            <person name="Gao Y."/>
            <person name="Zhang L."/>
            <person name="Li S."/>
            <person name="Dai H."/>
            <person name="Hamel J.F."/>
            <person name="Liu C."/>
            <person name="Yu Y."/>
            <person name="Liu S."/>
            <person name="Lin W."/>
            <person name="Guo K."/>
            <person name="Jin S."/>
            <person name="Xu P."/>
            <person name="Storey K.B."/>
            <person name="Huan P."/>
            <person name="Zhang T."/>
            <person name="Zhou Y."/>
            <person name="Zhang J."/>
            <person name="Lin C."/>
            <person name="Li X."/>
            <person name="Xing L."/>
            <person name="Huo D."/>
            <person name="Sun M."/>
            <person name="Wang L."/>
            <person name="Mercier A."/>
            <person name="Li F."/>
            <person name="Yang H."/>
            <person name="Xiang J."/>
        </authorList>
    </citation>
    <scope>NUCLEOTIDE SEQUENCE [LARGE SCALE GENOMIC DNA]</scope>
    <source>
        <strain evidence="2">Shaxun</strain>
        <tissue evidence="2">Muscle</tissue>
    </source>
</reference>
<protein>
    <submittedName>
        <fullName evidence="2">Uncharacterized protein</fullName>
    </submittedName>
</protein>
<keyword evidence="1" id="KW-0853">WD repeat</keyword>
<proteinExistence type="predicted"/>
<dbReference type="Proteomes" id="UP000230750">
    <property type="component" value="Unassembled WGS sequence"/>
</dbReference>
<sequence>MEGAETHILNVWDSTSGKTHEVCKTRCFVQCLTITSDDLHLFYSAGEGVVCQYNLQTGEQVCCLQGGKGKVCHIEVRADDKYLLVLKQNLDTSAYFIELWHLLTGRHHAIKINQEGSPEDMGVVELLVLSHDEELLASKTSTPKVHVWSLKKRQILQTLDEVGNVRSMVFTKSGEFLVTGANDRVIKVWSIAQGTLYKSIYVYGNVVKMATNSETILAATEVGHLLELSIHRGSDSNEERRKSIIHGRKSRLCCLV</sequence>
<accession>A0A2G8L122</accession>
<dbReference type="GO" id="GO:0000398">
    <property type="term" value="P:mRNA splicing, via spliceosome"/>
    <property type="evidence" value="ECO:0007669"/>
    <property type="project" value="InterPro"/>
</dbReference>